<name>A0A2G1VNY4_9FLAO</name>
<keyword evidence="1" id="KW-0472">Membrane</keyword>
<dbReference type="Proteomes" id="UP000229433">
    <property type="component" value="Unassembled WGS sequence"/>
</dbReference>
<evidence type="ECO:0000313" key="3">
    <source>
        <dbReference type="Proteomes" id="UP000229433"/>
    </source>
</evidence>
<proteinExistence type="predicted"/>
<dbReference type="EMBL" id="NQXA01000013">
    <property type="protein sequence ID" value="PHQ28477.1"/>
    <property type="molecule type" value="Genomic_DNA"/>
</dbReference>
<sequence length="74" mass="8441">MKEQRKRNTRKRIAKQLLGVSIAWITGIALVGFALTQVKPVELIELKFIPVYAVALLSAVGLGWYYYTYQQLRG</sequence>
<feature type="transmembrane region" description="Helical" evidence="1">
    <location>
        <begin position="48"/>
        <end position="67"/>
    </location>
</feature>
<feature type="transmembrane region" description="Helical" evidence="1">
    <location>
        <begin position="16"/>
        <end position="36"/>
    </location>
</feature>
<dbReference type="RefSeq" id="WP_099646994.1">
    <property type="nucleotide sequence ID" value="NZ_KZ319295.1"/>
</dbReference>
<evidence type="ECO:0000313" key="2">
    <source>
        <dbReference type="EMBL" id="PHQ28477.1"/>
    </source>
</evidence>
<keyword evidence="1" id="KW-1133">Transmembrane helix</keyword>
<keyword evidence="1" id="KW-0812">Transmembrane</keyword>
<evidence type="ECO:0000256" key="1">
    <source>
        <dbReference type="SAM" id="Phobius"/>
    </source>
</evidence>
<accession>A0A2G1VNY4</accession>
<keyword evidence="3" id="KW-1185">Reference proteome</keyword>
<gene>
    <name evidence="2" type="ORF">CJ305_14380</name>
</gene>
<protein>
    <submittedName>
        <fullName evidence="2">Uncharacterized protein</fullName>
    </submittedName>
</protein>
<dbReference type="AlphaFoldDB" id="A0A2G1VNY4"/>
<reference evidence="2 3" key="1">
    <citation type="submission" date="2017-08" db="EMBL/GenBank/DDBJ databases">
        <title>The whole genome shortgun sequences of strain Leeuwenhoekiella nanhaiensis G18 from the South China Sea.</title>
        <authorList>
            <person name="Liu Q."/>
        </authorList>
    </citation>
    <scope>NUCLEOTIDE SEQUENCE [LARGE SCALE GENOMIC DNA]</scope>
    <source>
        <strain evidence="2 3">G18</strain>
    </source>
</reference>
<comment type="caution">
    <text evidence="2">The sequence shown here is derived from an EMBL/GenBank/DDBJ whole genome shotgun (WGS) entry which is preliminary data.</text>
</comment>
<organism evidence="2 3">
    <name type="scientific">Leeuwenhoekiella nanhaiensis</name>
    <dbReference type="NCBI Taxonomy" id="1655491"/>
    <lineage>
        <taxon>Bacteria</taxon>
        <taxon>Pseudomonadati</taxon>
        <taxon>Bacteroidota</taxon>
        <taxon>Flavobacteriia</taxon>
        <taxon>Flavobacteriales</taxon>
        <taxon>Flavobacteriaceae</taxon>
        <taxon>Leeuwenhoekiella</taxon>
    </lineage>
</organism>